<keyword evidence="2" id="KW-1185">Reference proteome</keyword>
<protein>
    <submittedName>
        <fullName evidence="1">Uncharacterized protein</fullName>
    </submittedName>
</protein>
<organism evidence="1 2">
    <name type="scientific">Thlaspi arvense</name>
    <name type="common">Field penny-cress</name>
    <dbReference type="NCBI Taxonomy" id="13288"/>
    <lineage>
        <taxon>Eukaryota</taxon>
        <taxon>Viridiplantae</taxon>
        <taxon>Streptophyta</taxon>
        <taxon>Embryophyta</taxon>
        <taxon>Tracheophyta</taxon>
        <taxon>Spermatophyta</taxon>
        <taxon>Magnoliopsida</taxon>
        <taxon>eudicotyledons</taxon>
        <taxon>Gunneridae</taxon>
        <taxon>Pentapetalae</taxon>
        <taxon>rosids</taxon>
        <taxon>malvids</taxon>
        <taxon>Brassicales</taxon>
        <taxon>Brassicaceae</taxon>
        <taxon>Thlaspideae</taxon>
        <taxon>Thlaspi</taxon>
    </lineage>
</organism>
<gene>
    <name evidence="1" type="ORF">TAV2_LOCUS24394</name>
</gene>
<reference evidence="1 2" key="1">
    <citation type="submission" date="2022-03" db="EMBL/GenBank/DDBJ databases">
        <authorList>
            <person name="Nunn A."/>
            <person name="Chopra R."/>
            <person name="Nunn A."/>
            <person name="Contreras Garrido A."/>
        </authorList>
    </citation>
    <scope>NUCLEOTIDE SEQUENCE [LARGE SCALE GENOMIC DNA]</scope>
</reference>
<dbReference type="EMBL" id="OU466863">
    <property type="protein sequence ID" value="CAH2079067.1"/>
    <property type="molecule type" value="Genomic_DNA"/>
</dbReference>
<proteinExistence type="predicted"/>
<name>A0AAU9T9C5_THLAR</name>
<dbReference type="Proteomes" id="UP000836841">
    <property type="component" value="Chromosome 7"/>
</dbReference>
<evidence type="ECO:0000313" key="2">
    <source>
        <dbReference type="Proteomes" id="UP000836841"/>
    </source>
</evidence>
<evidence type="ECO:0000313" key="1">
    <source>
        <dbReference type="EMBL" id="CAH2079067.1"/>
    </source>
</evidence>
<dbReference type="AlphaFoldDB" id="A0AAU9T9C5"/>
<accession>A0AAU9T9C5</accession>
<sequence>MHMDNAMQKIRKCEEVKTASFSTQIYLLHIIHKHLSISILDLPDMVGVVDGGPGLGGIDRGDKGVDLGYPVLESESVSDPESELEACFAVMANSMVVLPVMTIVTAAVEGAPTGTSGFSYSDEELSSSSHFPTEVLVKMQ</sequence>